<evidence type="ECO:0000313" key="1">
    <source>
        <dbReference type="EMBL" id="QXN75074.1"/>
    </source>
</evidence>
<organism evidence="1">
    <name type="scientific">Microvirus mar20</name>
    <dbReference type="NCBI Taxonomy" id="2851153"/>
    <lineage>
        <taxon>Viruses</taxon>
        <taxon>Monodnaviria</taxon>
        <taxon>Sangervirae</taxon>
        <taxon>Phixviricota</taxon>
        <taxon>Malgrandaviricetes</taxon>
        <taxon>Petitvirales</taxon>
        <taxon>Microviridae</taxon>
    </lineage>
</organism>
<protein>
    <submittedName>
        <fullName evidence="1">Internal scaffolding protein</fullName>
    </submittedName>
</protein>
<dbReference type="Pfam" id="PF09675">
    <property type="entry name" value="Chlamy_scaf"/>
    <property type="match status" value="1"/>
</dbReference>
<dbReference type="EMBL" id="MZ089766">
    <property type="protein sequence ID" value="QXN75074.1"/>
    <property type="molecule type" value="Genomic_DNA"/>
</dbReference>
<accession>A0A8F5MJG8</accession>
<name>A0A8F5MJG8_9VIRU</name>
<dbReference type="InterPro" id="IPR014131">
    <property type="entry name" value="Chlamydia_phage_Vp3"/>
</dbReference>
<reference evidence="1" key="1">
    <citation type="submission" date="2021-04" db="EMBL/GenBank/DDBJ databases">
        <title>Genomes of microviruses identified in yellow-bellied marmot fecal samples.</title>
        <authorList>
            <person name="Varsani A."/>
            <person name="Kraberger S."/>
            <person name="Chatterjee A."/>
            <person name="Richet C."/>
            <person name="Fontenele R.S."/>
            <person name="Schmidlin K."/>
            <person name="Blumstein D.T."/>
        </authorList>
    </citation>
    <scope>NUCLEOTIDE SEQUENCE</scope>
    <source>
        <strain evidence="1">Mar20</strain>
    </source>
</reference>
<sequence>MASGRKELLMSICYEIRPDAVVSVSGEKDRPNYKPKYNSNGSYELVQDGVFHSYDDIQAWSPMCDMGQIIERYIRTGDESLLARRAAFYADVTNLPQNYAELHNILADADRVFESLPLELREAFGNSPAKFYADGAEADRILSDFFAKTKAPDPVAPDVPVPQIDIKDGDISE</sequence>
<proteinExistence type="predicted"/>